<name>A0ABS4WZ23_9MICO</name>
<dbReference type="RefSeq" id="WP_209900605.1">
    <property type="nucleotide sequence ID" value="NZ_BAAAJW010000002.1"/>
</dbReference>
<protein>
    <submittedName>
        <fullName evidence="1">Multiple sugar transport system substrate-binding protein</fullName>
    </submittedName>
</protein>
<dbReference type="Pfam" id="PF01547">
    <property type="entry name" value="SBP_bac_1"/>
    <property type="match status" value="1"/>
</dbReference>
<dbReference type="InterPro" id="IPR050490">
    <property type="entry name" value="Bact_solute-bd_prot1"/>
</dbReference>
<sequence length="424" mass="44813">MSNGALGRRTVLAGVGAATAAGALTACGGSGGSGGDGKLEFQQWWEPELPDGFLRGLMDEFEDSHEGITVELLSGPYAATKEQLIAGAASRTMPDVMGLDGAWVNSLAEQKALADLDQLMADASYDGSDLAATVEFDGAARMIPVANFPYILFMNRDVLSKAGVDEPPATREEFSAAAQAAVDVDGNAQGWVLPLSLEAPNGVQNDVMSWLWANGQSMLSDGKPALESPEVQSAVDFILELDEQGLIAPGSATLKEQDKVEEFSSGRAAMIVDTIAHVNLLREGSPDLDFEVAAMPRSEDADGEPGVTYGSWGIGVAEASENKDAAWKLVEFLMSEDVNSRIATAANAFPGNSAAVPDSVEEDEVIKAAFDVWQSGTPINEFVGLPVAEQLMRDFAEQLQKTLEGSQVVDQALTAAQETWMAQF</sequence>
<dbReference type="PANTHER" id="PTHR43649">
    <property type="entry name" value="ARABINOSE-BINDING PROTEIN-RELATED"/>
    <property type="match status" value="1"/>
</dbReference>
<dbReference type="CDD" id="cd13585">
    <property type="entry name" value="PBP2_TMBP_like"/>
    <property type="match status" value="1"/>
</dbReference>
<dbReference type="Gene3D" id="3.40.190.10">
    <property type="entry name" value="Periplasmic binding protein-like II"/>
    <property type="match status" value="1"/>
</dbReference>
<keyword evidence="2" id="KW-1185">Reference proteome</keyword>
<accession>A0ABS4WZ23</accession>
<evidence type="ECO:0000313" key="2">
    <source>
        <dbReference type="Proteomes" id="UP001519290"/>
    </source>
</evidence>
<dbReference type="Proteomes" id="UP001519290">
    <property type="component" value="Unassembled WGS sequence"/>
</dbReference>
<dbReference type="SUPFAM" id="SSF53850">
    <property type="entry name" value="Periplasmic binding protein-like II"/>
    <property type="match status" value="1"/>
</dbReference>
<evidence type="ECO:0000313" key="1">
    <source>
        <dbReference type="EMBL" id="MBP2381449.1"/>
    </source>
</evidence>
<reference evidence="1 2" key="1">
    <citation type="submission" date="2021-03" db="EMBL/GenBank/DDBJ databases">
        <title>Sequencing the genomes of 1000 actinobacteria strains.</title>
        <authorList>
            <person name="Klenk H.-P."/>
        </authorList>
    </citation>
    <scope>NUCLEOTIDE SEQUENCE [LARGE SCALE GENOMIC DNA]</scope>
    <source>
        <strain evidence="1 2">DSM 14566</strain>
    </source>
</reference>
<dbReference type="EMBL" id="JAGIOD010000001">
    <property type="protein sequence ID" value="MBP2381449.1"/>
    <property type="molecule type" value="Genomic_DNA"/>
</dbReference>
<dbReference type="PROSITE" id="PS51318">
    <property type="entry name" value="TAT"/>
    <property type="match status" value="1"/>
</dbReference>
<keyword evidence="1" id="KW-0813">Transport</keyword>
<keyword evidence="1" id="KW-0762">Sugar transport</keyword>
<organism evidence="1 2">
    <name type="scientific">Brachybacterium sacelli</name>
    <dbReference type="NCBI Taxonomy" id="173364"/>
    <lineage>
        <taxon>Bacteria</taxon>
        <taxon>Bacillati</taxon>
        <taxon>Actinomycetota</taxon>
        <taxon>Actinomycetes</taxon>
        <taxon>Micrococcales</taxon>
        <taxon>Dermabacteraceae</taxon>
        <taxon>Brachybacterium</taxon>
    </lineage>
</organism>
<comment type="caution">
    <text evidence="1">The sequence shown here is derived from an EMBL/GenBank/DDBJ whole genome shotgun (WGS) entry which is preliminary data.</text>
</comment>
<dbReference type="PANTHER" id="PTHR43649:SF12">
    <property type="entry name" value="DIACETYLCHITOBIOSE BINDING PROTEIN DASA"/>
    <property type="match status" value="1"/>
</dbReference>
<dbReference type="InterPro" id="IPR006311">
    <property type="entry name" value="TAT_signal"/>
</dbReference>
<proteinExistence type="predicted"/>
<dbReference type="InterPro" id="IPR006059">
    <property type="entry name" value="SBP"/>
</dbReference>
<gene>
    <name evidence="1" type="ORF">JOF43_001406</name>
</gene>